<sequence length="202" mass="22256">MMPENFDERSIPDFILTMNTQPEKLDHGGDRIGDSFWQDSFVSLGCSDDGSISLFSDDDGDEASSVGERDSMELDDEHCHCQSPPRRRSKSEESCADCGLPPMPMRQPSCPNLISLLMEAHTNDGKGAPRNDGCNDNISNTTVKQPHHSKEACSDNRSPRIGSRAIQRRKQRAAASKTVSQRMVLPPKLPRRKGSNVSSIVA</sequence>
<gene>
    <name evidence="2" type="ORF">SEMRO_787_G202410.1</name>
</gene>
<accession>A0A9N8E8Z0</accession>
<feature type="compositionally biased region" description="Basic and acidic residues" evidence="1">
    <location>
        <begin position="67"/>
        <end position="80"/>
    </location>
</feature>
<keyword evidence="3" id="KW-1185">Reference proteome</keyword>
<name>A0A9N8E8Z0_9STRA</name>
<organism evidence="2 3">
    <name type="scientific">Seminavis robusta</name>
    <dbReference type="NCBI Taxonomy" id="568900"/>
    <lineage>
        <taxon>Eukaryota</taxon>
        <taxon>Sar</taxon>
        <taxon>Stramenopiles</taxon>
        <taxon>Ochrophyta</taxon>
        <taxon>Bacillariophyta</taxon>
        <taxon>Bacillariophyceae</taxon>
        <taxon>Bacillariophycidae</taxon>
        <taxon>Naviculales</taxon>
        <taxon>Naviculaceae</taxon>
        <taxon>Seminavis</taxon>
    </lineage>
</organism>
<evidence type="ECO:0000256" key="1">
    <source>
        <dbReference type="SAM" id="MobiDB-lite"/>
    </source>
</evidence>
<feature type="region of interest" description="Disordered" evidence="1">
    <location>
        <begin position="122"/>
        <end position="202"/>
    </location>
</feature>
<feature type="compositionally biased region" description="Polar residues" evidence="1">
    <location>
        <begin position="134"/>
        <end position="144"/>
    </location>
</feature>
<evidence type="ECO:0000313" key="2">
    <source>
        <dbReference type="EMBL" id="CAB9516498.1"/>
    </source>
</evidence>
<evidence type="ECO:0000313" key="3">
    <source>
        <dbReference type="Proteomes" id="UP001153069"/>
    </source>
</evidence>
<feature type="compositionally biased region" description="Basic and acidic residues" evidence="1">
    <location>
        <begin position="148"/>
        <end position="158"/>
    </location>
</feature>
<dbReference type="EMBL" id="CAICTM010000786">
    <property type="protein sequence ID" value="CAB9516498.1"/>
    <property type="molecule type" value="Genomic_DNA"/>
</dbReference>
<protein>
    <submittedName>
        <fullName evidence="2">Uncharacterized protein</fullName>
    </submittedName>
</protein>
<proteinExistence type="predicted"/>
<comment type="caution">
    <text evidence="2">The sequence shown here is derived from an EMBL/GenBank/DDBJ whole genome shotgun (WGS) entry which is preliminary data.</text>
</comment>
<reference evidence="2" key="1">
    <citation type="submission" date="2020-06" db="EMBL/GenBank/DDBJ databases">
        <authorList>
            <consortium name="Plant Systems Biology data submission"/>
        </authorList>
    </citation>
    <scope>NUCLEOTIDE SEQUENCE</scope>
    <source>
        <strain evidence="2">D6</strain>
    </source>
</reference>
<feature type="region of interest" description="Disordered" evidence="1">
    <location>
        <begin position="52"/>
        <end position="96"/>
    </location>
</feature>
<dbReference type="AlphaFoldDB" id="A0A9N8E8Z0"/>
<dbReference type="Proteomes" id="UP001153069">
    <property type="component" value="Unassembled WGS sequence"/>
</dbReference>